<dbReference type="NCBIfam" id="NF002150">
    <property type="entry name" value="PRK00982.1-4"/>
    <property type="match status" value="1"/>
</dbReference>
<reference evidence="11 12" key="1">
    <citation type="submission" date="2019-03" db="EMBL/GenBank/DDBJ databases">
        <title>Deep-cultivation of Planctomycetes and their phenomic and genomic characterization uncovers novel biology.</title>
        <authorList>
            <person name="Wiegand S."/>
            <person name="Jogler M."/>
            <person name="Boedeker C."/>
            <person name="Pinto D."/>
            <person name="Vollmers J."/>
            <person name="Rivas-Marin E."/>
            <person name="Kohn T."/>
            <person name="Peeters S.H."/>
            <person name="Heuer A."/>
            <person name="Rast P."/>
            <person name="Oberbeckmann S."/>
            <person name="Bunk B."/>
            <person name="Jeske O."/>
            <person name="Meyerdierks A."/>
            <person name="Storesund J.E."/>
            <person name="Kallscheuer N."/>
            <person name="Luecker S."/>
            <person name="Lage O.M."/>
            <person name="Pohl T."/>
            <person name="Merkel B.J."/>
            <person name="Hornburger P."/>
            <person name="Mueller R.-W."/>
            <person name="Bruemmer F."/>
            <person name="Labrenz M."/>
            <person name="Spormann A.M."/>
            <person name="Op den Camp H."/>
            <person name="Overmann J."/>
            <person name="Amann R."/>
            <person name="Jetten M.S.M."/>
            <person name="Mascher T."/>
            <person name="Medema M.H."/>
            <person name="Devos D.P."/>
            <person name="Kaster A.-K."/>
            <person name="Ovreas L."/>
            <person name="Rohde M."/>
            <person name="Galperin M.Y."/>
            <person name="Jogler C."/>
        </authorList>
    </citation>
    <scope>NUCLEOTIDE SEQUENCE [LARGE SCALE GENOMIC DNA]</scope>
    <source>
        <strain evidence="11 12">V144</strain>
    </source>
</reference>
<keyword evidence="3 7" id="KW-0597">Phosphoprotein</keyword>
<evidence type="ECO:0000256" key="1">
    <source>
        <dbReference type="ARBA" id="ARBA00022450"/>
    </source>
</evidence>
<evidence type="ECO:0000256" key="9">
    <source>
        <dbReference type="RuleBase" id="RU003545"/>
    </source>
</evidence>
<evidence type="ECO:0000256" key="3">
    <source>
        <dbReference type="ARBA" id="ARBA00022553"/>
    </source>
</evidence>
<evidence type="ECO:0000259" key="10">
    <source>
        <dbReference type="PROSITE" id="PS50075"/>
    </source>
</evidence>
<dbReference type="UniPathway" id="UPA00094"/>
<comment type="function">
    <text evidence="7 9">Carrier of the growing fatty acid chain in fatty acid biosynthesis.</text>
</comment>
<keyword evidence="5 7" id="KW-0443">Lipid metabolism</keyword>
<evidence type="ECO:0000313" key="12">
    <source>
        <dbReference type="Proteomes" id="UP000318704"/>
    </source>
</evidence>
<evidence type="ECO:0000256" key="2">
    <source>
        <dbReference type="ARBA" id="ARBA00022516"/>
    </source>
</evidence>
<feature type="domain" description="Carrier" evidence="10">
    <location>
        <begin position="43"/>
        <end position="120"/>
    </location>
</feature>
<dbReference type="GO" id="GO:0000036">
    <property type="term" value="F:acyl carrier activity"/>
    <property type="evidence" value="ECO:0007669"/>
    <property type="project" value="UniProtKB-UniRule"/>
</dbReference>
<feature type="modified residue" description="O-(pantetheine 4'-phosphoryl)serine" evidence="7">
    <location>
        <position position="80"/>
    </location>
</feature>
<keyword evidence="1 7" id="KW-0596">Phosphopantetheine</keyword>
<evidence type="ECO:0000313" key="11">
    <source>
        <dbReference type="EMBL" id="QDT95986.1"/>
    </source>
</evidence>
<dbReference type="AlphaFoldDB" id="A0A517VSJ7"/>
<dbReference type="SUPFAM" id="SSF47336">
    <property type="entry name" value="ACP-like"/>
    <property type="match status" value="1"/>
</dbReference>
<protein>
    <recommendedName>
        <fullName evidence="7 8">Acyl carrier protein</fullName>
        <shortName evidence="7">ACP</shortName>
    </recommendedName>
</protein>
<dbReference type="Pfam" id="PF00550">
    <property type="entry name" value="PP-binding"/>
    <property type="match status" value="1"/>
</dbReference>
<evidence type="ECO:0000256" key="4">
    <source>
        <dbReference type="ARBA" id="ARBA00022832"/>
    </source>
</evidence>
<evidence type="ECO:0000256" key="6">
    <source>
        <dbReference type="ARBA" id="ARBA00023160"/>
    </source>
</evidence>
<dbReference type="InterPro" id="IPR003231">
    <property type="entry name" value="ACP"/>
</dbReference>
<comment type="PTM">
    <text evidence="9">4'-phosphopantetheine is transferred from CoA to a specific serine of apo-ACP by acpS.</text>
</comment>
<dbReference type="PROSITE" id="PS50075">
    <property type="entry name" value="CARRIER"/>
    <property type="match status" value="1"/>
</dbReference>
<dbReference type="Gene3D" id="1.10.1200.10">
    <property type="entry name" value="ACP-like"/>
    <property type="match status" value="1"/>
</dbReference>
<keyword evidence="6 7" id="KW-0275">Fatty acid biosynthesis</keyword>
<sequence length="127" mass="14019">MNVSSRTPEGFPSHCPLCGASVNIEYSEPAGDAPCPNCGFLLWASVELVESITKISLDLLGTTPYAITVDSRFADLNADSLDLVELVMKLEDEYDMQIPDDDYDKIQTIGDVVRYIKVKRRGKGETE</sequence>
<gene>
    <name evidence="11" type="primary">acpA</name>
    <name evidence="7" type="synonym">acpP</name>
    <name evidence="11" type="ORF">V144x_14380</name>
</gene>
<comment type="subcellular location">
    <subcellularLocation>
        <location evidence="7">Cytoplasm</location>
    </subcellularLocation>
</comment>
<comment type="PTM">
    <text evidence="7">4'-phosphopantetheine is transferred from CoA to a specific serine of apo-ACP by AcpS. This modification is essential for activity because fatty acids are bound in thioester linkage to the sulfhydryl of the prosthetic group.</text>
</comment>
<proteinExistence type="inferred from homology"/>
<comment type="pathway">
    <text evidence="7 9">Lipid metabolism; fatty acid biosynthesis.</text>
</comment>
<evidence type="ECO:0000256" key="5">
    <source>
        <dbReference type="ARBA" id="ARBA00023098"/>
    </source>
</evidence>
<dbReference type="GO" id="GO:0000035">
    <property type="term" value="F:acyl binding"/>
    <property type="evidence" value="ECO:0007669"/>
    <property type="project" value="TreeGrafter"/>
</dbReference>
<dbReference type="EMBL" id="CP037920">
    <property type="protein sequence ID" value="QDT95986.1"/>
    <property type="molecule type" value="Genomic_DNA"/>
</dbReference>
<dbReference type="PANTHER" id="PTHR20863">
    <property type="entry name" value="ACYL CARRIER PROTEIN"/>
    <property type="match status" value="1"/>
</dbReference>
<dbReference type="GO" id="GO:0016020">
    <property type="term" value="C:membrane"/>
    <property type="evidence" value="ECO:0007669"/>
    <property type="project" value="GOC"/>
</dbReference>
<name>A0A517VSJ7_9PLAN</name>
<comment type="similarity">
    <text evidence="7">Belongs to the acyl carrier protein (ACP) family.</text>
</comment>
<dbReference type="PROSITE" id="PS00012">
    <property type="entry name" value="PHOSPHOPANTETHEINE"/>
    <property type="match status" value="1"/>
</dbReference>
<keyword evidence="2 7" id="KW-0444">Lipid biosynthesis</keyword>
<evidence type="ECO:0000256" key="7">
    <source>
        <dbReference type="HAMAP-Rule" id="MF_01217"/>
    </source>
</evidence>
<dbReference type="KEGG" id="gaw:V144x_14380"/>
<dbReference type="PANTHER" id="PTHR20863:SF76">
    <property type="entry name" value="CARRIER DOMAIN-CONTAINING PROTEIN"/>
    <property type="match status" value="1"/>
</dbReference>
<dbReference type="InterPro" id="IPR009081">
    <property type="entry name" value="PP-bd_ACP"/>
</dbReference>
<accession>A0A517VSJ7</accession>
<dbReference type="NCBIfam" id="TIGR00517">
    <property type="entry name" value="acyl_carrier"/>
    <property type="match status" value="1"/>
</dbReference>
<keyword evidence="7" id="KW-0963">Cytoplasm</keyword>
<dbReference type="Proteomes" id="UP000318704">
    <property type="component" value="Chromosome"/>
</dbReference>
<dbReference type="InterPro" id="IPR036736">
    <property type="entry name" value="ACP-like_sf"/>
</dbReference>
<organism evidence="11 12">
    <name type="scientific">Gimesia aquarii</name>
    <dbReference type="NCBI Taxonomy" id="2527964"/>
    <lineage>
        <taxon>Bacteria</taxon>
        <taxon>Pseudomonadati</taxon>
        <taxon>Planctomycetota</taxon>
        <taxon>Planctomycetia</taxon>
        <taxon>Planctomycetales</taxon>
        <taxon>Planctomycetaceae</taxon>
        <taxon>Gimesia</taxon>
    </lineage>
</organism>
<dbReference type="GO" id="GO:0009245">
    <property type="term" value="P:lipid A biosynthetic process"/>
    <property type="evidence" value="ECO:0007669"/>
    <property type="project" value="TreeGrafter"/>
</dbReference>
<dbReference type="NCBIfam" id="NF002148">
    <property type="entry name" value="PRK00982.1-2"/>
    <property type="match status" value="1"/>
</dbReference>
<dbReference type="GO" id="GO:0005829">
    <property type="term" value="C:cytosol"/>
    <property type="evidence" value="ECO:0007669"/>
    <property type="project" value="TreeGrafter"/>
</dbReference>
<dbReference type="InterPro" id="IPR006162">
    <property type="entry name" value="Ppantetheine_attach_site"/>
</dbReference>
<dbReference type="HAMAP" id="MF_01217">
    <property type="entry name" value="Acyl_carrier"/>
    <property type="match status" value="1"/>
</dbReference>
<evidence type="ECO:0000256" key="8">
    <source>
        <dbReference type="NCBIfam" id="TIGR00517"/>
    </source>
</evidence>
<keyword evidence="4 7" id="KW-0276">Fatty acid metabolism</keyword>